<dbReference type="AlphaFoldDB" id="A0AAD3E647"/>
<dbReference type="GO" id="GO:0003779">
    <property type="term" value="F:actin binding"/>
    <property type="evidence" value="ECO:0007669"/>
    <property type="project" value="TreeGrafter"/>
</dbReference>
<comment type="caution">
    <text evidence="1">The sequence shown here is derived from an EMBL/GenBank/DDBJ whole genome shotgun (WGS) entry which is preliminary data.</text>
</comment>
<evidence type="ECO:0000313" key="1">
    <source>
        <dbReference type="EMBL" id="GFR52291.1"/>
    </source>
</evidence>
<dbReference type="PANTHER" id="PTHR12811">
    <property type="entry name" value="VACUOLAR PROTEIN SORTING VPS16"/>
    <property type="match status" value="1"/>
</dbReference>
<feature type="non-terminal residue" evidence="1">
    <location>
        <position position="134"/>
    </location>
</feature>
<dbReference type="GO" id="GO:0005765">
    <property type="term" value="C:lysosomal membrane"/>
    <property type="evidence" value="ECO:0007669"/>
    <property type="project" value="TreeGrafter"/>
</dbReference>
<dbReference type="GO" id="GO:0006886">
    <property type="term" value="P:intracellular protein transport"/>
    <property type="evidence" value="ECO:0007669"/>
    <property type="project" value="InterPro"/>
</dbReference>
<dbReference type="GO" id="GO:0016197">
    <property type="term" value="P:endosomal transport"/>
    <property type="evidence" value="ECO:0007669"/>
    <property type="project" value="TreeGrafter"/>
</dbReference>
<organism evidence="1 2">
    <name type="scientific">Astrephomene gubernaculifera</name>
    <dbReference type="NCBI Taxonomy" id="47775"/>
    <lineage>
        <taxon>Eukaryota</taxon>
        <taxon>Viridiplantae</taxon>
        <taxon>Chlorophyta</taxon>
        <taxon>core chlorophytes</taxon>
        <taxon>Chlorophyceae</taxon>
        <taxon>CS clade</taxon>
        <taxon>Chlamydomonadales</taxon>
        <taxon>Astrephomenaceae</taxon>
        <taxon>Astrephomene</taxon>
    </lineage>
</organism>
<dbReference type="InterPro" id="IPR016534">
    <property type="entry name" value="VPS16"/>
</dbReference>
<reference evidence="1 2" key="1">
    <citation type="journal article" date="2021" name="Sci. Rep.">
        <title>Genome sequencing of the multicellular alga Astrephomene provides insights into convergent evolution of germ-soma differentiation.</title>
        <authorList>
            <person name="Yamashita S."/>
            <person name="Yamamoto K."/>
            <person name="Matsuzaki R."/>
            <person name="Suzuki S."/>
            <person name="Yamaguchi H."/>
            <person name="Hirooka S."/>
            <person name="Minakuchi Y."/>
            <person name="Miyagishima S."/>
            <person name="Kawachi M."/>
            <person name="Toyoda A."/>
            <person name="Nozaki H."/>
        </authorList>
    </citation>
    <scope>NUCLEOTIDE SEQUENCE [LARGE SCALE GENOMIC DNA]</scope>
    <source>
        <strain evidence="1 2">NIES-4017</strain>
    </source>
</reference>
<proteinExistence type="predicted"/>
<name>A0AAD3E647_9CHLO</name>
<accession>A0AAD3E647</accession>
<dbReference type="GO" id="GO:0005768">
    <property type="term" value="C:endosome"/>
    <property type="evidence" value="ECO:0007669"/>
    <property type="project" value="TreeGrafter"/>
</dbReference>
<protein>
    <submittedName>
        <fullName evidence="1">Uncharacterized protein</fullName>
    </submittedName>
</protein>
<sequence length="134" mass="13991">MADTMAQLKTQAVGEWEVVGDCFFSRELLYDMCWGDFDTADKRLACAPFGGPIAAIRDERRIVLVGPPSHAPAAAATHGSAASAALLTGDAGGLKPVLRTFSASGVSLGAAVWEGGRLAGWGWSEEQQLVVVEA</sequence>
<evidence type="ECO:0000313" key="2">
    <source>
        <dbReference type="Proteomes" id="UP001054857"/>
    </source>
</evidence>
<dbReference type="Proteomes" id="UP001054857">
    <property type="component" value="Unassembled WGS sequence"/>
</dbReference>
<gene>
    <name evidence="1" type="ORF">Agub_g14826</name>
</gene>
<dbReference type="PANTHER" id="PTHR12811:SF0">
    <property type="entry name" value="VACUOLAR PROTEIN SORTING-ASSOCIATED PROTEIN 16 HOMOLOG"/>
    <property type="match status" value="1"/>
</dbReference>
<dbReference type="GO" id="GO:0042144">
    <property type="term" value="P:vacuole fusion, non-autophagic"/>
    <property type="evidence" value="ECO:0007669"/>
    <property type="project" value="TreeGrafter"/>
</dbReference>
<dbReference type="EMBL" id="BMAR01000061">
    <property type="protein sequence ID" value="GFR52291.1"/>
    <property type="molecule type" value="Genomic_DNA"/>
</dbReference>
<dbReference type="GO" id="GO:0030897">
    <property type="term" value="C:HOPS complex"/>
    <property type="evidence" value="ECO:0007669"/>
    <property type="project" value="TreeGrafter"/>
</dbReference>
<keyword evidence="2" id="KW-1185">Reference proteome</keyword>